<keyword evidence="1" id="KW-0704">Schiff base</keyword>
<accession>K9WBU1</accession>
<dbReference type="OrthoDB" id="9807051at2"/>
<evidence type="ECO:0000256" key="1">
    <source>
        <dbReference type="ARBA" id="ARBA00023270"/>
    </source>
</evidence>
<dbReference type="PATRIC" id="fig|1173027.3.peg.2022"/>
<dbReference type="InterPro" id="IPR013785">
    <property type="entry name" value="Aldolase_TIM"/>
</dbReference>
<dbReference type="InterPro" id="IPR001585">
    <property type="entry name" value="TAL/FSA"/>
</dbReference>
<dbReference type="HOGENOM" id="CLU_079764_1_0_3"/>
<dbReference type="EMBL" id="CP003630">
    <property type="protein sequence ID" value="AFZ17688.1"/>
    <property type="molecule type" value="Genomic_DNA"/>
</dbReference>
<dbReference type="AlphaFoldDB" id="K9WBU1"/>
<dbReference type="STRING" id="1173027.Mic7113_1831"/>
<dbReference type="KEGG" id="mic:Mic7113_1831"/>
<dbReference type="PANTHER" id="PTHR10683:SF40">
    <property type="entry name" value="FRUCTOSE-6-PHOSPHATE ALDOLASE 1-RELATED"/>
    <property type="match status" value="1"/>
</dbReference>
<protein>
    <submittedName>
        <fullName evidence="2">Transaldolase</fullName>
    </submittedName>
</protein>
<proteinExistence type="predicted"/>
<dbReference type="SUPFAM" id="SSF51569">
    <property type="entry name" value="Aldolase"/>
    <property type="match status" value="1"/>
</dbReference>
<dbReference type="Gene3D" id="3.20.20.70">
    <property type="entry name" value="Aldolase class I"/>
    <property type="match status" value="1"/>
</dbReference>
<sequence>MIYSNYPVLPEAHTPRIRLFLDTADITQWQNWLPMGLFYGVTTNPLLLEKAQVTCSVKSLKELAQEAFNLGAKEVQLQTWGTSVDALVKTGERLAGIDDRVVVKVPITQVGTQAASRLIAQGIQITLTGVYAVPQVLIAAALGANYAAPYLGRINDLGRNGCDDLVAMQKAIVGVGSTTRILVASIRSVDDMAFLATQGLDTFTFPEAIASAFFDVTATHQAATDFEQAARRMGAEEIS</sequence>
<dbReference type="Pfam" id="PF00923">
    <property type="entry name" value="TAL_FSA"/>
    <property type="match status" value="1"/>
</dbReference>
<name>K9WBU1_9CYAN</name>
<keyword evidence="3" id="KW-1185">Reference proteome</keyword>
<evidence type="ECO:0000313" key="3">
    <source>
        <dbReference type="Proteomes" id="UP000010471"/>
    </source>
</evidence>
<dbReference type="RefSeq" id="WP_015181840.1">
    <property type="nucleotide sequence ID" value="NC_019738.1"/>
</dbReference>
<dbReference type="GO" id="GO:0005975">
    <property type="term" value="P:carbohydrate metabolic process"/>
    <property type="evidence" value="ECO:0007669"/>
    <property type="project" value="InterPro"/>
</dbReference>
<dbReference type="Proteomes" id="UP000010471">
    <property type="component" value="Chromosome"/>
</dbReference>
<dbReference type="PANTHER" id="PTHR10683">
    <property type="entry name" value="TRANSALDOLASE"/>
    <property type="match status" value="1"/>
</dbReference>
<dbReference type="eggNOG" id="COG0176">
    <property type="taxonomic scope" value="Bacteria"/>
</dbReference>
<reference evidence="2 3" key="1">
    <citation type="submission" date="2012-06" db="EMBL/GenBank/DDBJ databases">
        <title>Finished chromosome of genome of Microcoleus sp. PCC 7113.</title>
        <authorList>
            <consortium name="US DOE Joint Genome Institute"/>
            <person name="Gugger M."/>
            <person name="Coursin T."/>
            <person name="Rippka R."/>
            <person name="Tandeau De Marsac N."/>
            <person name="Huntemann M."/>
            <person name="Wei C.-L."/>
            <person name="Han J."/>
            <person name="Detter J.C."/>
            <person name="Han C."/>
            <person name="Tapia R."/>
            <person name="Chen A."/>
            <person name="Kyrpides N."/>
            <person name="Mavromatis K."/>
            <person name="Markowitz V."/>
            <person name="Szeto E."/>
            <person name="Ivanova N."/>
            <person name="Pagani I."/>
            <person name="Pati A."/>
            <person name="Goodwin L."/>
            <person name="Nordberg H.P."/>
            <person name="Cantor M.N."/>
            <person name="Hua S.X."/>
            <person name="Woyke T."/>
            <person name="Kerfeld C.A."/>
        </authorList>
    </citation>
    <scope>NUCLEOTIDE SEQUENCE [LARGE SCALE GENOMIC DNA]</scope>
    <source>
        <strain evidence="2 3">PCC 7113</strain>
    </source>
</reference>
<evidence type="ECO:0000313" key="2">
    <source>
        <dbReference type="EMBL" id="AFZ17688.1"/>
    </source>
</evidence>
<gene>
    <name evidence="2" type="ORF">Mic7113_1831</name>
</gene>
<organism evidence="2 3">
    <name type="scientific">Allocoleopsis franciscana PCC 7113</name>
    <dbReference type="NCBI Taxonomy" id="1173027"/>
    <lineage>
        <taxon>Bacteria</taxon>
        <taxon>Bacillati</taxon>
        <taxon>Cyanobacteriota</taxon>
        <taxon>Cyanophyceae</taxon>
        <taxon>Coleofasciculales</taxon>
        <taxon>Coleofasciculaceae</taxon>
        <taxon>Allocoleopsis</taxon>
        <taxon>Allocoleopsis franciscana</taxon>
    </lineage>
</organism>